<evidence type="ECO:0000256" key="6">
    <source>
        <dbReference type="ARBA" id="ARBA00023316"/>
    </source>
</evidence>
<dbReference type="InterPro" id="IPR025987">
    <property type="entry name" value="GW_dom"/>
</dbReference>
<sequence>MKSIRSFNKVIIGLFVGMMLAIIGMNSSFFYQKNYLAQAQTTSFPATITSTNIINRSAKIYDSARNDWVLNAGPAFTSATTLGPNAWGRNYNGHSVTVLKEAVTLRAGQTYKYVQVKDLTANKTYWIDERAVLGTITSTKSVSYQAIINDASRNDWLLNDGPALTSWSTLASNGSGAAYDGHIVTVIQQATTTRGDGQTYTYYQVKDTTANKTYWIDARGVSYDQIIKTTQSDQYGKISGDRNDWVLYNGPVHTSASTMTASDYGNHYVGDTISVLQIVTTKRVSDGKNYQYAQVQDVTANKTYWIDLRSLSLSNYATITSTNIINRSAKIYDSARNDWVLNAGPAFTSATTLGPNAWGRNYNGHSVTVLKEAVTLRAGQTYKYVQVKDLTANKTYWIDERAVLGTITSTKSVSYQAIINDASRNDWLLNDGPALTSWSTLASNGSGAAYDGHIVTVIQQATTTRGDGQTYTYYQVKDTTANKTYWIDARGVSAKTINLITTGLLATQQTWLYSIVGSSVNVANVSGLYASIMVAQAILESGWGSSMLASVNHNLFGIKANGSQYANGTVTYQTGEYINGSESTISGTFNNYASAEYSFLDYANTMNKAKYANVSRSVAGSYQQAAQNLSDDGYATDPEYADHLISIIQQYDLQSLD</sequence>
<evidence type="ECO:0000256" key="4">
    <source>
        <dbReference type="ARBA" id="ARBA00022729"/>
    </source>
</evidence>
<dbReference type="Pfam" id="PF01832">
    <property type="entry name" value="Glucosaminidase"/>
    <property type="match status" value="1"/>
</dbReference>
<keyword evidence="7" id="KW-1133">Transmembrane helix</keyword>
<feature type="domain" description="GW" evidence="8">
    <location>
        <begin position="228"/>
        <end position="316"/>
    </location>
</feature>
<proteinExistence type="inferred from homology"/>
<evidence type="ECO:0000313" key="9">
    <source>
        <dbReference type="EMBL" id="QAS69570.1"/>
    </source>
</evidence>
<name>A0ABX5QLC2_9LACO</name>
<dbReference type="Gene3D" id="2.30.30.170">
    <property type="match status" value="5"/>
</dbReference>
<keyword evidence="10" id="KW-1185">Reference proteome</keyword>
<protein>
    <recommendedName>
        <fullName evidence="8">GW domain-containing protein</fullName>
    </recommendedName>
</protein>
<keyword evidence="4" id="KW-0732">Signal</keyword>
<evidence type="ECO:0000256" key="1">
    <source>
        <dbReference type="ARBA" id="ARBA00004613"/>
    </source>
</evidence>
<dbReference type="PANTHER" id="PTHR33308:SF9">
    <property type="entry name" value="PEPTIDOGLYCAN HYDROLASE FLGJ"/>
    <property type="match status" value="1"/>
</dbReference>
<dbReference type="RefSeq" id="WP_128685793.1">
    <property type="nucleotide sequence ID" value="NZ_CP029684.2"/>
</dbReference>
<comment type="similarity">
    <text evidence="2">Belongs to the glycosyl hydrolase 73 family.</text>
</comment>
<evidence type="ECO:0000256" key="5">
    <source>
        <dbReference type="ARBA" id="ARBA00022801"/>
    </source>
</evidence>
<keyword evidence="3" id="KW-0964">Secreted</keyword>
<dbReference type="InterPro" id="IPR002901">
    <property type="entry name" value="MGlyc_endo_b_GlcNAc-like_dom"/>
</dbReference>
<organism evidence="9 10">
    <name type="scientific">Oenococcus sicerae</name>
    <dbReference type="NCBI Taxonomy" id="2203724"/>
    <lineage>
        <taxon>Bacteria</taxon>
        <taxon>Bacillati</taxon>
        <taxon>Bacillota</taxon>
        <taxon>Bacilli</taxon>
        <taxon>Lactobacillales</taxon>
        <taxon>Lactobacillaceae</taxon>
        <taxon>Oenococcus</taxon>
    </lineage>
</organism>
<keyword evidence="6" id="KW-0961">Cell wall biogenesis/degradation</keyword>
<evidence type="ECO:0000259" key="8">
    <source>
        <dbReference type="PROSITE" id="PS51780"/>
    </source>
</evidence>
<feature type="domain" description="GW" evidence="8">
    <location>
        <begin position="409"/>
        <end position="497"/>
    </location>
</feature>
<keyword evidence="5" id="KW-0378">Hydrolase</keyword>
<dbReference type="Pfam" id="PF13457">
    <property type="entry name" value="GW"/>
    <property type="match status" value="5"/>
</dbReference>
<evidence type="ECO:0000313" key="10">
    <source>
        <dbReference type="Proteomes" id="UP000286907"/>
    </source>
</evidence>
<dbReference type="EMBL" id="CP029684">
    <property type="protein sequence ID" value="QAS69570.1"/>
    <property type="molecule type" value="Genomic_DNA"/>
</dbReference>
<accession>A0ABX5QLC2</accession>
<keyword evidence="7" id="KW-0472">Membrane</keyword>
<dbReference type="PROSITE" id="PS51780">
    <property type="entry name" value="GW"/>
    <property type="match status" value="3"/>
</dbReference>
<evidence type="ECO:0000256" key="7">
    <source>
        <dbReference type="SAM" id="Phobius"/>
    </source>
</evidence>
<evidence type="ECO:0000256" key="3">
    <source>
        <dbReference type="ARBA" id="ARBA00022525"/>
    </source>
</evidence>
<evidence type="ECO:0000256" key="2">
    <source>
        <dbReference type="ARBA" id="ARBA00010266"/>
    </source>
</evidence>
<dbReference type="InterPro" id="IPR051056">
    <property type="entry name" value="Glycosyl_Hydrolase_73"/>
</dbReference>
<dbReference type="PANTHER" id="PTHR33308">
    <property type="entry name" value="PEPTIDOGLYCAN HYDROLASE FLGJ"/>
    <property type="match status" value="1"/>
</dbReference>
<reference evidence="9 10" key="1">
    <citation type="journal article" date="2019" name="Syst. Appl. Microbiol.">
        <title>Oenococcus sicerae sp. nov., isolated from French cider.</title>
        <authorList>
            <person name="Cousin F.J."/>
            <person name="Le Guellec R."/>
            <person name="Chagnot C."/>
            <person name="Goux D."/>
            <person name="Dalmasso M."/>
            <person name="Laplace J.M."/>
            <person name="Cretenet M."/>
        </authorList>
    </citation>
    <scope>NUCLEOTIDE SEQUENCE [LARGE SCALE GENOMIC DNA]</scope>
    <source>
        <strain evidence="9 10">UCMA 15228</strain>
    </source>
</reference>
<gene>
    <name evidence="9" type="ORF">DLJ48_03045</name>
</gene>
<feature type="transmembrane region" description="Helical" evidence="7">
    <location>
        <begin position="12"/>
        <end position="31"/>
    </location>
</feature>
<comment type="subcellular location">
    <subcellularLocation>
        <location evidence="1">Secreted</location>
    </subcellularLocation>
</comment>
<dbReference type="Gene3D" id="4.10.80.30">
    <property type="entry name" value="DNA polymerase, domain 6"/>
    <property type="match status" value="1"/>
</dbReference>
<dbReference type="Gene3D" id="1.10.530.10">
    <property type="match status" value="1"/>
</dbReference>
<feature type="domain" description="GW" evidence="8">
    <location>
        <begin position="138"/>
        <end position="226"/>
    </location>
</feature>
<keyword evidence="7" id="KW-0812">Transmembrane</keyword>
<dbReference type="SMART" id="SM00047">
    <property type="entry name" value="LYZ2"/>
    <property type="match status" value="1"/>
</dbReference>
<dbReference type="InterPro" id="IPR038200">
    <property type="entry name" value="GW_dom_sf"/>
</dbReference>
<dbReference type="Proteomes" id="UP000286907">
    <property type="component" value="Chromosome"/>
</dbReference>
<dbReference type="SUPFAM" id="SSF82057">
    <property type="entry name" value="Prokaryotic SH3-related domain"/>
    <property type="match status" value="4"/>
</dbReference>